<evidence type="ECO:0000256" key="8">
    <source>
        <dbReference type="SAM" id="Phobius"/>
    </source>
</evidence>
<dbReference type="Pfam" id="PF02653">
    <property type="entry name" value="BPD_transp_2"/>
    <property type="match status" value="1"/>
</dbReference>
<evidence type="ECO:0000313" key="9">
    <source>
        <dbReference type="EMBL" id="GEM89750.1"/>
    </source>
</evidence>
<feature type="transmembrane region" description="Helical" evidence="8">
    <location>
        <begin position="255"/>
        <end position="288"/>
    </location>
</feature>
<feature type="transmembrane region" description="Helical" evidence="8">
    <location>
        <begin position="104"/>
        <end position="123"/>
    </location>
</feature>
<gene>
    <name evidence="9" type="ORF">ODE01S_11840</name>
</gene>
<evidence type="ECO:0000313" key="10">
    <source>
        <dbReference type="Proteomes" id="UP000321827"/>
    </source>
</evidence>
<evidence type="ECO:0000256" key="2">
    <source>
        <dbReference type="ARBA" id="ARBA00022448"/>
    </source>
</evidence>
<feature type="transmembrane region" description="Helical" evidence="8">
    <location>
        <begin position="54"/>
        <end position="73"/>
    </location>
</feature>
<dbReference type="GO" id="GO:0022857">
    <property type="term" value="F:transmembrane transporter activity"/>
    <property type="evidence" value="ECO:0007669"/>
    <property type="project" value="InterPro"/>
</dbReference>
<feature type="transmembrane region" description="Helical" evidence="8">
    <location>
        <begin position="171"/>
        <end position="191"/>
    </location>
</feature>
<dbReference type="InterPro" id="IPR001851">
    <property type="entry name" value="ABC_transp_permease"/>
</dbReference>
<keyword evidence="3" id="KW-1003">Cell membrane</keyword>
<comment type="subcellular location">
    <subcellularLocation>
        <location evidence="1">Cell membrane</location>
        <topology evidence="1">Multi-pass membrane protein</topology>
    </subcellularLocation>
</comment>
<reference evidence="9 10" key="1">
    <citation type="submission" date="2019-07" db="EMBL/GenBank/DDBJ databases">
        <title>Whole genome shotgun sequence of Oceanithermus desulfurans NBRC 100063.</title>
        <authorList>
            <person name="Hosoyama A."/>
            <person name="Uohara A."/>
            <person name="Ohji S."/>
            <person name="Ichikawa N."/>
        </authorList>
    </citation>
    <scope>NUCLEOTIDE SEQUENCE [LARGE SCALE GENOMIC DNA]</scope>
    <source>
        <strain evidence="9 10">NBRC 100063</strain>
    </source>
</reference>
<dbReference type="AlphaFoldDB" id="A0A511RJC2"/>
<protein>
    <submittedName>
        <fullName evidence="9">ABC transporter permease</fullName>
    </submittedName>
</protein>
<evidence type="ECO:0000256" key="4">
    <source>
        <dbReference type="ARBA" id="ARBA00022519"/>
    </source>
</evidence>
<feature type="transmembrane region" description="Helical" evidence="8">
    <location>
        <begin position="300"/>
        <end position="321"/>
    </location>
</feature>
<dbReference type="OrthoDB" id="9813906at2"/>
<evidence type="ECO:0000256" key="1">
    <source>
        <dbReference type="ARBA" id="ARBA00004651"/>
    </source>
</evidence>
<dbReference type="EMBL" id="BJXN01000007">
    <property type="protein sequence ID" value="GEM89750.1"/>
    <property type="molecule type" value="Genomic_DNA"/>
</dbReference>
<name>A0A511RJC2_9DEIN</name>
<sequence length="327" mass="34218">MANEPHDPNNPPSRWRTFLAKSREFAPVWTLLALILFFSVYSDSFLTLENAANILNQVALLAIMGTGITFVLLTAQIDLSVSYMATFAGVVAAYYTAGHLPQPWPLVAALLAAGALGWINGVGTARLGIPSFMVTLAMSLIASGLSLYLTRGRILFDLPPLSETLGSGRIFGVKWLVIVAALTLLVGHLVLKYTRFGRYVYMTGANPKAAELAGVNTKGVITAVMVIGALTAGLAGVVGIGRLGSATPTAFDGMLIDAIGAVVLGGTSLFGGVGGIPQTIVGLLILGVLRNGLDQVSVDIYMKTLITGVILLAALVFNILFAGRKEA</sequence>
<evidence type="ECO:0000256" key="7">
    <source>
        <dbReference type="ARBA" id="ARBA00023136"/>
    </source>
</evidence>
<feature type="transmembrane region" description="Helical" evidence="8">
    <location>
        <begin position="129"/>
        <end position="150"/>
    </location>
</feature>
<dbReference type="Proteomes" id="UP000321827">
    <property type="component" value="Unassembled WGS sequence"/>
</dbReference>
<evidence type="ECO:0000256" key="5">
    <source>
        <dbReference type="ARBA" id="ARBA00022692"/>
    </source>
</evidence>
<dbReference type="GO" id="GO:0005886">
    <property type="term" value="C:plasma membrane"/>
    <property type="evidence" value="ECO:0007669"/>
    <property type="project" value="UniProtKB-SubCell"/>
</dbReference>
<dbReference type="PANTHER" id="PTHR32196">
    <property type="entry name" value="ABC TRANSPORTER PERMEASE PROTEIN YPHD-RELATED-RELATED"/>
    <property type="match status" value="1"/>
</dbReference>
<evidence type="ECO:0000256" key="3">
    <source>
        <dbReference type="ARBA" id="ARBA00022475"/>
    </source>
</evidence>
<feature type="transmembrane region" description="Helical" evidence="8">
    <location>
        <begin position="220"/>
        <end position="243"/>
    </location>
</feature>
<keyword evidence="7 8" id="KW-0472">Membrane</keyword>
<comment type="caution">
    <text evidence="9">The sequence shown here is derived from an EMBL/GenBank/DDBJ whole genome shotgun (WGS) entry which is preliminary data.</text>
</comment>
<feature type="transmembrane region" description="Helical" evidence="8">
    <location>
        <begin position="25"/>
        <end position="42"/>
    </location>
</feature>
<keyword evidence="6 8" id="KW-1133">Transmembrane helix</keyword>
<dbReference type="PANTHER" id="PTHR32196:SF21">
    <property type="entry name" value="ABC TRANSPORTER PERMEASE PROTEIN YPHD-RELATED"/>
    <property type="match status" value="1"/>
</dbReference>
<dbReference type="CDD" id="cd06579">
    <property type="entry name" value="TM_PBP1_transp_AraH_like"/>
    <property type="match status" value="1"/>
</dbReference>
<keyword evidence="5 8" id="KW-0812">Transmembrane</keyword>
<keyword evidence="2" id="KW-0813">Transport</keyword>
<evidence type="ECO:0000256" key="6">
    <source>
        <dbReference type="ARBA" id="ARBA00022989"/>
    </source>
</evidence>
<dbReference type="RefSeq" id="WP_147146851.1">
    <property type="nucleotide sequence ID" value="NZ_BJXN01000007.1"/>
</dbReference>
<accession>A0A511RJC2</accession>
<organism evidence="9 10">
    <name type="scientific">Oceanithermus desulfurans NBRC 100063</name>
    <dbReference type="NCBI Taxonomy" id="1227550"/>
    <lineage>
        <taxon>Bacteria</taxon>
        <taxon>Thermotogati</taxon>
        <taxon>Deinococcota</taxon>
        <taxon>Deinococci</taxon>
        <taxon>Thermales</taxon>
        <taxon>Thermaceae</taxon>
        <taxon>Oceanithermus</taxon>
    </lineage>
</organism>
<keyword evidence="4" id="KW-0997">Cell inner membrane</keyword>
<proteinExistence type="predicted"/>